<keyword evidence="1 2" id="KW-0238">DNA-binding</keyword>
<feature type="compositionally biased region" description="Basic and acidic residues" evidence="3">
    <location>
        <begin position="20"/>
        <end position="30"/>
    </location>
</feature>
<evidence type="ECO:0000256" key="2">
    <source>
        <dbReference type="PROSITE-ProRule" id="PRU00335"/>
    </source>
</evidence>
<dbReference type="PROSITE" id="PS50977">
    <property type="entry name" value="HTH_TETR_2"/>
    <property type="match status" value="1"/>
</dbReference>
<feature type="DNA-binding region" description="H-T-H motif" evidence="2">
    <location>
        <begin position="52"/>
        <end position="71"/>
    </location>
</feature>
<evidence type="ECO:0000313" key="5">
    <source>
        <dbReference type="EMBL" id="RJF88895.1"/>
    </source>
</evidence>
<feature type="compositionally biased region" description="Basic and acidic residues" evidence="3">
    <location>
        <begin position="1"/>
        <end position="10"/>
    </location>
</feature>
<name>A0A418WFU9_9PROT</name>
<feature type="region of interest" description="Disordered" evidence="3">
    <location>
        <begin position="1"/>
        <end position="30"/>
    </location>
</feature>
<dbReference type="InterPro" id="IPR001647">
    <property type="entry name" value="HTH_TetR"/>
</dbReference>
<evidence type="ECO:0000256" key="1">
    <source>
        <dbReference type="ARBA" id="ARBA00023125"/>
    </source>
</evidence>
<accession>A0A418WFU9</accession>
<evidence type="ECO:0000313" key="6">
    <source>
        <dbReference type="Proteomes" id="UP000284605"/>
    </source>
</evidence>
<dbReference type="InterPro" id="IPR009057">
    <property type="entry name" value="Homeodomain-like_sf"/>
</dbReference>
<organism evidence="5 6">
    <name type="scientific">Oleomonas cavernae</name>
    <dbReference type="NCBI Taxonomy" id="2320859"/>
    <lineage>
        <taxon>Bacteria</taxon>
        <taxon>Pseudomonadati</taxon>
        <taxon>Pseudomonadota</taxon>
        <taxon>Alphaproteobacteria</taxon>
        <taxon>Acetobacterales</taxon>
        <taxon>Acetobacteraceae</taxon>
        <taxon>Oleomonas</taxon>
    </lineage>
</organism>
<dbReference type="Pfam" id="PF00440">
    <property type="entry name" value="TetR_N"/>
    <property type="match status" value="1"/>
</dbReference>
<evidence type="ECO:0000259" key="4">
    <source>
        <dbReference type="PROSITE" id="PS50977"/>
    </source>
</evidence>
<keyword evidence="6" id="KW-1185">Reference proteome</keyword>
<dbReference type="EMBL" id="QYUK01000011">
    <property type="protein sequence ID" value="RJF88895.1"/>
    <property type="molecule type" value="Genomic_DNA"/>
</dbReference>
<sequence>MDPGLRRDDEGYGAAAMPMNDEHSTRGDDTRERIKLAARRLFAQRGFAEVTVRDIVDAAGQKNGGSLHYYFGTKEALIRELVLDGSQAINDERTRRLDAIEAAGGPTALREIVHLVVDPVIGAAPKDEFSVSFAVRLTVDHYDMLLESMDARRRDSSYRRCVEHIHRFVPALPRKLLDQRIKLMTLYVLAAVSSREGAEGGRNDWAELWNDPAALANLLDTVEGMLCQPPSPDALRLTKGASKKP</sequence>
<feature type="domain" description="HTH tetR-type" evidence="4">
    <location>
        <begin position="28"/>
        <end position="89"/>
    </location>
</feature>
<dbReference type="SUPFAM" id="SSF46689">
    <property type="entry name" value="Homeodomain-like"/>
    <property type="match status" value="1"/>
</dbReference>
<dbReference type="Proteomes" id="UP000284605">
    <property type="component" value="Unassembled WGS sequence"/>
</dbReference>
<dbReference type="PANTHER" id="PTHR30055">
    <property type="entry name" value="HTH-TYPE TRANSCRIPTIONAL REGULATOR RUTR"/>
    <property type="match status" value="1"/>
</dbReference>
<gene>
    <name evidence="5" type="ORF">D3874_19515</name>
</gene>
<protein>
    <submittedName>
        <fullName evidence="5">TetR/AcrR family transcriptional regulator</fullName>
    </submittedName>
</protein>
<dbReference type="InterPro" id="IPR050109">
    <property type="entry name" value="HTH-type_TetR-like_transc_reg"/>
</dbReference>
<dbReference type="AlphaFoldDB" id="A0A418WFU9"/>
<dbReference type="PANTHER" id="PTHR30055:SF235">
    <property type="entry name" value="TRANSCRIPTIONAL REGULATORY PROTEIN"/>
    <property type="match status" value="1"/>
</dbReference>
<comment type="caution">
    <text evidence="5">The sequence shown here is derived from an EMBL/GenBank/DDBJ whole genome shotgun (WGS) entry which is preliminary data.</text>
</comment>
<dbReference type="GO" id="GO:0000976">
    <property type="term" value="F:transcription cis-regulatory region binding"/>
    <property type="evidence" value="ECO:0007669"/>
    <property type="project" value="TreeGrafter"/>
</dbReference>
<dbReference type="Gene3D" id="1.10.357.10">
    <property type="entry name" value="Tetracycline Repressor, domain 2"/>
    <property type="match status" value="1"/>
</dbReference>
<proteinExistence type="predicted"/>
<evidence type="ECO:0000256" key="3">
    <source>
        <dbReference type="SAM" id="MobiDB-lite"/>
    </source>
</evidence>
<reference evidence="5 6" key="1">
    <citation type="submission" date="2018-09" db="EMBL/GenBank/DDBJ databases">
        <authorList>
            <person name="Zhu H."/>
        </authorList>
    </citation>
    <scope>NUCLEOTIDE SEQUENCE [LARGE SCALE GENOMIC DNA]</scope>
    <source>
        <strain evidence="5 6">K1W22B-8</strain>
    </source>
</reference>
<dbReference type="GO" id="GO:0003700">
    <property type="term" value="F:DNA-binding transcription factor activity"/>
    <property type="evidence" value="ECO:0007669"/>
    <property type="project" value="TreeGrafter"/>
</dbReference>